<dbReference type="Gene3D" id="3.20.20.10">
    <property type="entry name" value="Alanine racemase"/>
    <property type="match status" value="1"/>
</dbReference>
<dbReference type="InterPro" id="IPR026956">
    <property type="entry name" value="D-ser_dehydrat-like_dom"/>
</dbReference>
<gene>
    <name evidence="5" type="primary">dhaa</name>
    <name evidence="5" type="ORF">jaqu_13650</name>
</gene>
<dbReference type="InterPro" id="IPR001608">
    <property type="entry name" value="Ala_racemase_N"/>
</dbReference>
<reference evidence="5 6" key="1">
    <citation type="submission" date="2015-02" db="EMBL/GenBank/DDBJ databases">
        <title>Genome Sequence of Jannaschia aquimarina DSM28248, a member of the Roseobacter clade.</title>
        <authorList>
            <person name="Voget S."/>
            <person name="Daniel R."/>
        </authorList>
    </citation>
    <scope>NUCLEOTIDE SEQUENCE [LARGE SCALE GENOMIC DNA]</scope>
    <source>
        <strain evidence="5 6">GSW-M26</strain>
    </source>
</reference>
<evidence type="ECO:0000256" key="2">
    <source>
        <dbReference type="ARBA" id="ARBA00023239"/>
    </source>
</evidence>
<dbReference type="InterPro" id="IPR029066">
    <property type="entry name" value="PLP-binding_barrel"/>
</dbReference>
<evidence type="ECO:0000313" key="5">
    <source>
        <dbReference type="EMBL" id="KIT16867.1"/>
    </source>
</evidence>
<dbReference type="SMART" id="SM01119">
    <property type="entry name" value="D-ser_dehydrat"/>
    <property type="match status" value="1"/>
</dbReference>
<dbReference type="GO" id="GO:0008721">
    <property type="term" value="F:D-serine ammonia-lyase activity"/>
    <property type="evidence" value="ECO:0007669"/>
    <property type="project" value="TreeGrafter"/>
</dbReference>
<evidence type="ECO:0000259" key="4">
    <source>
        <dbReference type="SMART" id="SM01119"/>
    </source>
</evidence>
<dbReference type="InterPro" id="IPR051466">
    <property type="entry name" value="D-amino_acid_metab_enzyme"/>
</dbReference>
<dbReference type="GO" id="GO:0036088">
    <property type="term" value="P:D-serine catabolic process"/>
    <property type="evidence" value="ECO:0007669"/>
    <property type="project" value="TreeGrafter"/>
</dbReference>
<accession>A0A0D1CQ50</accession>
<keyword evidence="2 5" id="KW-0456">Lyase</keyword>
<comment type="caution">
    <text evidence="5">The sequence shown here is derived from an EMBL/GenBank/DDBJ whole genome shotgun (WGS) entry which is preliminary data.</text>
</comment>
<feature type="coiled-coil region" evidence="3">
    <location>
        <begin position="182"/>
        <end position="219"/>
    </location>
</feature>
<organism evidence="5 6">
    <name type="scientific">Jannaschia aquimarina</name>
    <dbReference type="NCBI Taxonomy" id="935700"/>
    <lineage>
        <taxon>Bacteria</taxon>
        <taxon>Pseudomonadati</taxon>
        <taxon>Pseudomonadota</taxon>
        <taxon>Alphaproteobacteria</taxon>
        <taxon>Rhodobacterales</taxon>
        <taxon>Roseobacteraceae</taxon>
        <taxon>Jannaschia</taxon>
    </lineage>
</organism>
<dbReference type="EMBL" id="JYFE01000025">
    <property type="protein sequence ID" value="KIT16867.1"/>
    <property type="molecule type" value="Genomic_DNA"/>
</dbReference>
<protein>
    <submittedName>
        <fullName evidence="5">Dhaa protein</fullName>
        <ecNumber evidence="5">4.1.3.41</ecNumber>
    </submittedName>
</protein>
<dbReference type="Pfam" id="PF14031">
    <property type="entry name" value="D-ser_dehydrat"/>
    <property type="match status" value="1"/>
</dbReference>
<dbReference type="InterPro" id="IPR042208">
    <property type="entry name" value="D-ser_dehydrat-like_sf"/>
</dbReference>
<dbReference type="PANTHER" id="PTHR28004">
    <property type="entry name" value="ZGC:162816-RELATED"/>
    <property type="match status" value="1"/>
</dbReference>
<evidence type="ECO:0000256" key="1">
    <source>
        <dbReference type="ARBA" id="ARBA00005323"/>
    </source>
</evidence>
<name>A0A0D1CQ50_9RHOB</name>
<dbReference type="SUPFAM" id="SSF51419">
    <property type="entry name" value="PLP-binding barrel"/>
    <property type="match status" value="1"/>
</dbReference>
<dbReference type="OrthoDB" id="9772497at2"/>
<keyword evidence="3" id="KW-0175">Coiled coil</keyword>
<dbReference type="STRING" id="935700.jaqu_13650"/>
<dbReference type="Proteomes" id="UP000032232">
    <property type="component" value="Unassembled WGS sequence"/>
</dbReference>
<sequence length="372" mass="39651">MGGTLGYDIPALPGMAEADIVTPCLILDLDALERNIRRLGEEVRRLGVRHRAHGKMHKSIDVLKLQEALGGACGVCCQKVSEAEAFARAGARDILISNQVVGDTKLERLAALPRFGARIAVCVDDAMNVADLSAAAVAAETDLDVLVEIECGAGRCGVGSPDAAIALAQAIIASPGLRFEGLQAYNGAMQHIEDEAARAERADAVIETVRRYLAALEAEGLTCRTVTGGGTGSWRREAASGVYTEVQCGSYAFMDAHYGRVLCDEWETALFVLTSVMSVARPGQAVVDAGHKAHAVDSGPPRVHDRQDLDYVGWSDEHGIVADPDRTLRLGDRLRLVPGHCDPTCNLHDCYVGLRGGTVESVWPVTARGKLF</sequence>
<dbReference type="RefSeq" id="WP_043918202.1">
    <property type="nucleotide sequence ID" value="NZ_FZPF01000006.1"/>
</dbReference>
<dbReference type="PANTHER" id="PTHR28004:SF2">
    <property type="entry name" value="D-SERINE DEHYDRATASE"/>
    <property type="match status" value="1"/>
</dbReference>
<proteinExistence type="inferred from homology"/>
<dbReference type="Gene3D" id="2.40.37.20">
    <property type="entry name" value="D-serine dehydratase-like domain"/>
    <property type="match status" value="1"/>
</dbReference>
<evidence type="ECO:0000256" key="3">
    <source>
        <dbReference type="SAM" id="Coils"/>
    </source>
</evidence>
<dbReference type="Pfam" id="PF01168">
    <property type="entry name" value="Ala_racemase_N"/>
    <property type="match status" value="1"/>
</dbReference>
<feature type="domain" description="D-serine dehydratase-like" evidence="4">
    <location>
        <begin position="269"/>
        <end position="355"/>
    </location>
</feature>
<dbReference type="AlphaFoldDB" id="A0A0D1CQ50"/>
<keyword evidence="6" id="KW-1185">Reference proteome</keyword>
<dbReference type="CDD" id="cd06819">
    <property type="entry name" value="PLPDE_III_LS_D-TA"/>
    <property type="match status" value="1"/>
</dbReference>
<dbReference type="EC" id="4.1.3.41" evidence="5"/>
<comment type="similarity">
    <text evidence="1">Belongs to the DSD1 family.</text>
</comment>
<evidence type="ECO:0000313" key="6">
    <source>
        <dbReference type="Proteomes" id="UP000032232"/>
    </source>
</evidence>
<dbReference type="PATRIC" id="fig|935700.4.peg.1418"/>